<keyword evidence="2" id="KW-1185">Reference proteome</keyword>
<evidence type="ECO:0000313" key="1">
    <source>
        <dbReference type="EMBL" id="KAH3880077.1"/>
    </source>
</evidence>
<protein>
    <submittedName>
        <fullName evidence="1">Uncharacterized protein</fullName>
    </submittedName>
</protein>
<organism evidence="1 2">
    <name type="scientific">Dreissena polymorpha</name>
    <name type="common">Zebra mussel</name>
    <name type="synonym">Mytilus polymorpha</name>
    <dbReference type="NCBI Taxonomy" id="45954"/>
    <lineage>
        <taxon>Eukaryota</taxon>
        <taxon>Metazoa</taxon>
        <taxon>Spiralia</taxon>
        <taxon>Lophotrochozoa</taxon>
        <taxon>Mollusca</taxon>
        <taxon>Bivalvia</taxon>
        <taxon>Autobranchia</taxon>
        <taxon>Heteroconchia</taxon>
        <taxon>Euheterodonta</taxon>
        <taxon>Imparidentia</taxon>
        <taxon>Neoheterodontei</taxon>
        <taxon>Myida</taxon>
        <taxon>Dreissenoidea</taxon>
        <taxon>Dreissenidae</taxon>
        <taxon>Dreissena</taxon>
    </lineage>
</organism>
<proteinExistence type="predicted"/>
<name>A0A9D4MRT1_DREPO</name>
<gene>
    <name evidence="1" type="ORF">DPMN_003989</name>
</gene>
<reference evidence="1" key="1">
    <citation type="journal article" date="2019" name="bioRxiv">
        <title>The Genome of the Zebra Mussel, Dreissena polymorpha: A Resource for Invasive Species Research.</title>
        <authorList>
            <person name="McCartney M.A."/>
            <person name="Auch B."/>
            <person name="Kono T."/>
            <person name="Mallez S."/>
            <person name="Zhang Y."/>
            <person name="Obille A."/>
            <person name="Becker A."/>
            <person name="Abrahante J.E."/>
            <person name="Garbe J."/>
            <person name="Badalamenti J.P."/>
            <person name="Herman A."/>
            <person name="Mangelson H."/>
            <person name="Liachko I."/>
            <person name="Sullivan S."/>
            <person name="Sone E.D."/>
            <person name="Koren S."/>
            <person name="Silverstein K.A.T."/>
            <person name="Beckman K.B."/>
            <person name="Gohl D.M."/>
        </authorList>
    </citation>
    <scope>NUCLEOTIDE SEQUENCE</scope>
    <source>
        <strain evidence="1">Duluth1</strain>
        <tissue evidence="1">Whole animal</tissue>
    </source>
</reference>
<dbReference type="AlphaFoldDB" id="A0A9D4MRT1"/>
<dbReference type="Proteomes" id="UP000828390">
    <property type="component" value="Unassembled WGS sequence"/>
</dbReference>
<dbReference type="EMBL" id="JAIWYP010000001">
    <property type="protein sequence ID" value="KAH3880077.1"/>
    <property type="molecule type" value="Genomic_DNA"/>
</dbReference>
<comment type="caution">
    <text evidence="1">The sequence shown here is derived from an EMBL/GenBank/DDBJ whole genome shotgun (WGS) entry which is preliminary data.</text>
</comment>
<accession>A0A9D4MRT1</accession>
<sequence>MALSGRNGMTVLKLVMVLQRGLDTVGMALQMSLFQRKKIVLVTYAQWMERGLIGANGVLVLQP</sequence>
<evidence type="ECO:0000313" key="2">
    <source>
        <dbReference type="Proteomes" id="UP000828390"/>
    </source>
</evidence>
<reference evidence="1" key="2">
    <citation type="submission" date="2020-11" db="EMBL/GenBank/DDBJ databases">
        <authorList>
            <person name="McCartney M.A."/>
            <person name="Auch B."/>
            <person name="Kono T."/>
            <person name="Mallez S."/>
            <person name="Becker A."/>
            <person name="Gohl D.M."/>
            <person name="Silverstein K.A.T."/>
            <person name="Koren S."/>
            <person name="Bechman K.B."/>
            <person name="Herman A."/>
            <person name="Abrahante J.E."/>
            <person name="Garbe J."/>
        </authorList>
    </citation>
    <scope>NUCLEOTIDE SEQUENCE</scope>
    <source>
        <strain evidence="1">Duluth1</strain>
        <tissue evidence="1">Whole animal</tissue>
    </source>
</reference>